<reference evidence="1" key="1">
    <citation type="submission" date="2014-11" db="EMBL/GenBank/DDBJ databases">
        <authorList>
            <person name="Amaro Gonzalez C."/>
        </authorList>
    </citation>
    <scope>NUCLEOTIDE SEQUENCE</scope>
</reference>
<organism evidence="1">
    <name type="scientific">Anguilla anguilla</name>
    <name type="common">European freshwater eel</name>
    <name type="synonym">Muraena anguilla</name>
    <dbReference type="NCBI Taxonomy" id="7936"/>
    <lineage>
        <taxon>Eukaryota</taxon>
        <taxon>Metazoa</taxon>
        <taxon>Chordata</taxon>
        <taxon>Craniata</taxon>
        <taxon>Vertebrata</taxon>
        <taxon>Euteleostomi</taxon>
        <taxon>Actinopterygii</taxon>
        <taxon>Neopterygii</taxon>
        <taxon>Teleostei</taxon>
        <taxon>Anguilliformes</taxon>
        <taxon>Anguillidae</taxon>
        <taxon>Anguilla</taxon>
    </lineage>
</organism>
<proteinExistence type="predicted"/>
<evidence type="ECO:0000313" key="1">
    <source>
        <dbReference type="EMBL" id="JAH53370.1"/>
    </source>
</evidence>
<protein>
    <submittedName>
        <fullName evidence="1">Uncharacterized protein</fullName>
    </submittedName>
</protein>
<dbReference type="EMBL" id="GBXM01055207">
    <property type="protein sequence ID" value="JAH53370.1"/>
    <property type="molecule type" value="Transcribed_RNA"/>
</dbReference>
<reference evidence="1" key="2">
    <citation type="journal article" date="2015" name="Fish Shellfish Immunol.">
        <title>Early steps in the European eel (Anguilla anguilla)-Vibrio vulnificus interaction in the gills: Role of the RtxA13 toxin.</title>
        <authorList>
            <person name="Callol A."/>
            <person name="Pajuelo D."/>
            <person name="Ebbesson L."/>
            <person name="Teles M."/>
            <person name="MacKenzie S."/>
            <person name="Amaro C."/>
        </authorList>
    </citation>
    <scope>NUCLEOTIDE SEQUENCE</scope>
</reference>
<sequence>MVNSGQKLGRMFSCSE</sequence>
<dbReference type="AlphaFoldDB" id="A0A0E9TKI1"/>
<name>A0A0E9TKI1_ANGAN</name>
<accession>A0A0E9TKI1</accession>